<sequence>MNENGGSVAARVYDFVRINAPEFLGSHTSEDPQNFFDGIMKIFEVMQVTGNDRVELASYRLKDVSHIWLMTHAQQVEGDKIMEHAKENKKSRQKVSSPAPSSTSVPSSENRFDQKVTTAGSKSQGSVSGTKTYPTFPKCSKNHTGECLAGKEGCFGCGHHKLRDCPSRKGQGGGNGIDQSTTSSAPDSLPTQQGDSSSTGGNQRQNRLC</sequence>
<reference evidence="3" key="2">
    <citation type="submission" date="2025-08" db="UniProtKB">
        <authorList>
            <consortium name="RefSeq"/>
        </authorList>
    </citation>
    <scope>IDENTIFICATION</scope>
</reference>
<proteinExistence type="predicted"/>
<evidence type="ECO:0000313" key="2">
    <source>
        <dbReference type="Proteomes" id="UP000694930"/>
    </source>
</evidence>
<reference evidence="2" key="1">
    <citation type="journal article" date="2014" name="Nat. Genet.">
        <title>The genome of the stress-tolerant wild tomato species Solanum pennellii.</title>
        <authorList>
            <person name="Bolger A."/>
            <person name="Scossa F."/>
            <person name="Bolger M.E."/>
            <person name="Lanz C."/>
            <person name="Maumus F."/>
            <person name="Tohge T."/>
            <person name="Quesneville H."/>
            <person name="Alseekh S."/>
            <person name="Sorensen I."/>
            <person name="Lichtenstein G."/>
            <person name="Fich E.A."/>
            <person name="Conte M."/>
            <person name="Keller H."/>
            <person name="Schneeberger K."/>
            <person name="Schwacke R."/>
            <person name="Ofner I."/>
            <person name="Vrebalov J."/>
            <person name="Xu Y."/>
            <person name="Osorio S."/>
            <person name="Aflitos S.A."/>
            <person name="Schijlen E."/>
            <person name="Jimenez-Gomez J.M."/>
            <person name="Ryngajllo M."/>
            <person name="Kimura S."/>
            <person name="Kumar R."/>
            <person name="Koenig D."/>
            <person name="Headland L.R."/>
            <person name="Maloof J.N."/>
            <person name="Sinha N."/>
            <person name="van Ham R.C."/>
            <person name="Lankhorst R.K."/>
            <person name="Mao L."/>
            <person name="Vogel A."/>
            <person name="Arsova B."/>
            <person name="Panstruga R."/>
            <person name="Fei Z."/>
            <person name="Rose J.K."/>
            <person name="Zamir D."/>
            <person name="Carrari F."/>
            <person name="Giovannoni J.J."/>
            <person name="Weigel D."/>
            <person name="Usadel B."/>
            <person name="Fernie A.R."/>
        </authorList>
    </citation>
    <scope>NUCLEOTIDE SEQUENCE [LARGE SCALE GENOMIC DNA]</scope>
    <source>
        <strain evidence="2">cv. LA0716</strain>
    </source>
</reference>
<feature type="compositionally biased region" description="Polar residues" evidence="1">
    <location>
        <begin position="177"/>
        <end position="209"/>
    </location>
</feature>
<gene>
    <name evidence="3" type="primary">LOC107019292</name>
</gene>
<feature type="compositionally biased region" description="Low complexity" evidence="1">
    <location>
        <begin position="96"/>
        <end position="108"/>
    </location>
</feature>
<feature type="region of interest" description="Disordered" evidence="1">
    <location>
        <begin position="164"/>
        <end position="209"/>
    </location>
</feature>
<dbReference type="GeneID" id="107019292"/>
<feature type="region of interest" description="Disordered" evidence="1">
    <location>
        <begin position="85"/>
        <end position="135"/>
    </location>
</feature>
<keyword evidence="2" id="KW-1185">Reference proteome</keyword>
<feature type="compositionally biased region" description="Polar residues" evidence="1">
    <location>
        <begin position="115"/>
        <end position="133"/>
    </location>
</feature>
<name>A0ABM1GSM5_SOLPN</name>
<dbReference type="RefSeq" id="XP_015075313.1">
    <property type="nucleotide sequence ID" value="XM_015219827.1"/>
</dbReference>
<evidence type="ECO:0000256" key="1">
    <source>
        <dbReference type="SAM" id="MobiDB-lite"/>
    </source>
</evidence>
<accession>A0ABM1GSM5</accession>
<dbReference type="Proteomes" id="UP000694930">
    <property type="component" value="Chromosome 5"/>
</dbReference>
<protein>
    <submittedName>
        <fullName evidence="3">Uncharacterized protein LOC107019292</fullName>
    </submittedName>
</protein>
<evidence type="ECO:0000313" key="3">
    <source>
        <dbReference type="RefSeq" id="XP_015075313.1"/>
    </source>
</evidence>
<organism evidence="2 3">
    <name type="scientific">Solanum pennellii</name>
    <name type="common">Tomato</name>
    <name type="synonym">Lycopersicon pennellii</name>
    <dbReference type="NCBI Taxonomy" id="28526"/>
    <lineage>
        <taxon>Eukaryota</taxon>
        <taxon>Viridiplantae</taxon>
        <taxon>Streptophyta</taxon>
        <taxon>Embryophyta</taxon>
        <taxon>Tracheophyta</taxon>
        <taxon>Spermatophyta</taxon>
        <taxon>Magnoliopsida</taxon>
        <taxon>eudicotyledons</taxon>
        <taxon>Gunneridae</taxon>
        <taxon>Pentapetalae</taxon>
        <taxon>asterids</taxon>
        <taxon>lamiids</taxon>
        <taxon>Solanales</taxon>
        <taxon>Solanaceae</taxon>
        <taxon>Solanoideae</taxon>
        <taxon>Solaneae</taxon>
        <taxon>Solanum</taxon>
        <taxon>Solanum subgen. Lycopersicon</taxon>
    </lineage>
</organism>